<dbReference type="InterPro" id="IPR001227">
    <property type="entry name" value="Ac_transferase_dom_sf"/>
</dbReference>
<dbReference type="Proteomes" id="UP000599391">
    <property type="component" value="Unassembled WGS sequence"/>
</dbReference>
<dbReference type="InterPro" id="IPR014181">
    <property type="entry name" value="Omega3_polyunsat_FA_synth-like"/>
</dbReference>
<evidence type="ECO:0000259" key="2">
    <source>
        <dbReference type="PROSITE" id="PS52004"/>
    </source>
</evidence>
<dbReference type="RefSeq" id="WP_214439926.1">
    <property type="nucleotide sequence ID" value="NZ_JAECZB010000038.1"/>
</dbReference>
<feature type="domain" description="Ketosynthase family 3 (KS3)" evidence="2">
    <location>
        <begin position="9"/>
        <end position="454"/>
    </location>
</feature>
<evidence type="ECO:0000313" key="3">
    <source>
        <dbReference type="EMBL" id="MBH8553632.1"/>
    </source>
</evidence>
<evidence type="ECO:0000256" key="1">
    <source>
        <dbReference type="RuleBase" id="RU003694"/>
    </source>
</evidence>
<dbReference type="PANTHER" id="PTHR43074:SF1">
    <property type="entry name" value="BETA-KETOACYL SYNTHASE FAMILY PROTEIN-RELATED"/>
    <property type="match status" value="1"/>
</dbReference>
<evidence type="ECO:0000313" key="4">
    <source>
        <dbReference type="Proteomes" id="UP000599391"/>
    </source>
</evidence>
<dbReference type="InterPro" id="IPR020841">
    <property type="entry name" value="PKS_Beta-ketoAc_synthase_dom"/>
</dbReference>
<dbReference type="InterPro" id="IPR052568">
    <property type="entry name" value="PKS-FAS_Synthase"/>
</dbReference>
<dbReference type="InterPro" id="IPR016039">
    <property type="entry name" value="Thiolase-like"/>
</dbReference>
<dbReference type="Pfam" id="PF02801">
    <property type="entry name" value="Ketoacyl-synt_C"/>
    <property type="match status" value="1"/>
</dbReference>
<sequence>MLEQKNNTTNKIAIVGMDAFFGECNGLDTFERSIYDGKQHFIPLPPQRWHGIEEQEDLLKQYGLSDGKAPIGAYITDFNIDTLAYKIPPNEVEKLNPQQLLLLKVVDRALKDANIPKGGNVAVIIAAETELSVHQLQQRWNLSWQIKDGLSNAEIALSADKIAQLETIVKDSVHHQVDVGEYLSYIGNIMASRISSLWNFTGPAFTMTAVETSAFKVLEVAQMLLISGEADAVVVGAVDLAGGVENILLRNQWSKINTGVNTLSYDQKANGWTVGEGAGAVVLKSHDIAKANSDRIYAVVDAVSFGPVSATAEVCNQAFQIAGIQPTQVKYLEVCGSGVPQEDEAEITGLVQAYPAGDNNLYCAIGSVKSNIGHTHIASGMASLIKTALCLYHKYIPGTPNWSGVKTPQVWQGSPFYVPTESRPWFIGTDGTTRVAAVNGIGCDGTYAHVILSDVSEQHKYSSKYLEQIPFYLLPIAANERLTLIEDLEHLQKAIENSSNLSITASETFATFQQHSQAKYALVITGHNQKELLKEIASARKGINIAFEQSTDWHTPVGSYFTANPLGKTGAIAYVYPAAVNSYIGIGRTIYRLFPKVFEDLKSNNLCSRAADVEKLLYPRSLNKLSARQLETLEKQLLDDSLAMFESEIAFARYMTTIFRDDFQVKPKYVFGYSLGETSMMVAQGVWSNFEGGSNTFNSSPLFGDKLSGPKNAVREYWGLPKTSAASEQNFWGNYILMATPSQVKEYLKHENRVYLTQINTPEEVLIAGETTACQRVIKALNCNALPAPFDHVIHCEAMRSQYEELVKLNTFPTQNIPEIVFYSAAEYQQITLNDGAVACSIATGLSQQLDFPRLVNRVYDDGARIFIEAGAGSVCSRWINKILESKEHITVSLNRRGMDDHTSIVKALAKLVSHRVNLDLSPLYNLEKTAPIQNTTTLKTITLGGKSIINTILSEENRQLFQKLPKTNSPNYKFEKTQQNMNNSQENKAINSSEVHKEYLETSKELKSSDSTTIHNKVFHTTPDSNYFYHPISLSDFNKSQYHQLIANNARVNKAHVAFLKARQESSKQLSEIILLQLSAVHNLLNQ</sequence>
<reference evidence="3 4" key="1">
    <citation type="journal article" date="2021" name="Int. J. Syst. Evol. Microbiol.">
        <title>Amazonocrinis nigriterrae gen. nov., sp. nov., Atlanticothrix silvestris gen. nov., sp. nov. and Dendronalium phyllosphericum gen. nov., sp. nov., nostocacean cyanobacteria from Brazilian environments.</title>
        <authorList>
            <person name="Alvarenga D.O."/>
            <person name="Andreote A.P.D."/>
            <person name="Branco L.H.Z."/>
            <person name="Delbaje E."/>
            <person name="Cruz R.B."/>
            <person name="Varani A.M."/>
            <person name="Fiore M.F."/>
        </authorList>
    </citation>
    <scope>NUCLEOTIDE SEQUENCE [LARGE SCALE GENOMIC DNA]</scope>
    <source>
        <strain evidence="3 4">CENA357</strain>
    </source>
</reference>
<dbReference type="Gene3D" id="3.40.47.10">
    <property type="match status" value="1"/>
</dbReference>
<dbReference type="Gene3D" id="3.40.366.10">
    <property type="entry name" value="Malonyl-Coenzyme A Acyl Carrier Protein, domain 2"/>
    <property type="match status" value="2"/>
</dbReference>
<dbReference type="Gene3D" id="3.30.70.3290">
    <property type="match status" value="1"/>
</dbReference>
<protein>
    <submittedName>
        <fullName evidence="3">Type I polyketide synthase</fullName>
    </submittedName>
</protein>
<dbReference type="SMART" id="SM00827">
    <property type="entry name" value="PKS_AT"/>
    <property type="match status" value="1"/>
</dbReference>
<dbReference type="CDD" id="cd00833">
    <property type="entry name" value="PKS"/>
    <property type="match status" value="1"/>
</dbReference>
<dbReference type="InterPro" id="IPR016035">
    <property type="entry name" value="Acyl_Trfase/lysoPLipase"/>
</dbReference>
<dbReference type="InterPro" id="IPR014030">
    <property type="entry name" value="Ketoacyl_synth_N"/>
</dbReference>
<dbReference type="Pfam" id="PF00109">
    <property type="entry name" value="ketoacyl-synt"/>
    <property type="match status" value="1"/>
</dbReference>
<comment type="similarity">
    <text evidence="1">Belongs to the thiolase-like superfamily. Beta-ketoacyl-ACP synthases family.</text>
</comment>
<keyword evidence="1" id="KW-0808">Transferase</keyword>
<proteinExistence type="inferred from homology"/>
<dbReference type="EMBL" id="JAECZB010000038">
    <property type="protein sequence ID" value="MBH8553632.1"/>
    <property type="molecule type" value="Genomic_DNA"/>
</dbReference>
<dbReference type="SMART" id="SM00825">
    <property type="entry name" value="PKS_KS"/>
    <property type="match status" value="1"/>
</dbReference>
<name>A0A8J7HE39_9CYAN</name>
<dbReference type="AlphaFoldDB" id="A0A8J7HE39"/>
<keyword evidence="4" id="KW-1185">Reference proteome</keyword>
<dbReference type="PROSITE" id="PS52004">
    <property type="entry name" value="KS3_2"/>
    <property type="match status" value="1"/>
</dbReference>
<dbReference type="PANTHER" id="PTHR43074">
    <property type="entry name" value="OMEGA-3 POLYUNSATURATED FATTY ACID SYNTHASE PFAB-RELATED"/>
    <property type="match status" value="1"/>
</dbReference>
<gene>
    <name evidence="3" type="ORF">I8751_14875</name>
</gene>
<dbReference type="InterPro" id="IPR014043">
    <property type="entry name" value="Acyl_transferase_dom"/>
</dbReference>
<dbReference type="InterPro" id="IPR014031">
    <property type="entry name" value="Ketoacyl_synth_C"/>
</dbReference>
<dbReference type="NCBIfam" id="TIGR02816">
    <property type="entry name" value="pfaB_fam"/>
    <property type="match status" value="1"/>
</dbReference>
<organism evidence="3 4">
    <name type="scientific">Atlanticothrix silvestris CENA357</name>
    <dbReference type="NCBI Taxonomy" id="1725252"/>
    <lineage>
        <taxon>Bacteria</taxon>
        <taxon>Bacillati</taxon>
        <taxon>Cyanobacteriota</taxon>
        <taxon>Cyanophyceae</taxon>
        <taxon>Nostocales</taxon>
        <taxon>Nodulariaceae</taxon>
        <taxon>Atlanticothrix</taxon>
        <taxon>Atlanticothrix silvestris</taxon>
    </lineage>
</organism>
<accession>A0A8J7HE39</accession>
<comment type="caution">
    <text evidence="3">The sequence shown here is derived from an EMBL/GenBank/DDBJ whole genome shotgun (WGS) entry which is preliminary data.</text>
</comment>
<dbReference type="SUPFAM" id="SSF52151">
    <property type="entry name" value="FabD/lysophospholipase-like"/>
    <property type="match status" value="1"/>
</dbReference>
<dbReference type="GO" id="GO:0016746">
    <property type="term" value="F:acyltransferase activity"/>
    <property type="evidence" value="ECO:0007669"/>
    <property type="project" value="InterPro"/>
</dbReference>
<dbReference type="SUPFAM" id="SSF53901">
    <property type="entry name" value="Thiolase-like"/>
    <property type="match status" value="2"/>
</dbReference>